<evidence type="ECO:0000313" key="2">
    <source>
        <dbReference type="EMBL" id="MBB5234868.1"/>
    </source>
</evidence>
<proteinExistence type="predicted"/>
<dbReference type="PANTHER" id="PTHR36974:SF1">
    <property type="entry name" value="DOXX FAMILY MEMBRANE PROTEIN"/>
    <property type="match status" value="1"/>
</dbReference>
<protein>
    <submittedName>
        <fullName evidence="2">Putative membrane protein</fullName>
    </submittedName>
</protein>
<evidence type="ECO:0000313" key="3">
    <source>
        <dbReference type="Proteomes" id="UP000525389"/>
    </source>
</evidence>
<feature type="transmembrane region" description="Helical" evidence="1">
    <location>
        <begin position="74"/>
        <end position="92"/>
    </location>
</feature>
<comment type="caution">
    <text evidence="2">The sequence shown here is derived from an EMBL/GenBank/DDBJ whole genome shotgun (WGS) entry which is preliminary data.</text>
</comment>
<evidence type="ECO:0000256" key="1">
    <source>
        <dbReference type="SAM" id="Phobius"/>
    </source>
</evidence>
<dbReference type="Proteomes" id="UP000525389">
    <property type="component" value="Unassembled WGS sequence"/>
</dbReference>
<keyword evidence="1" id="KW-0472">Membrane</keyword>
<organism evidence="2 3">
    <name type="scientific">Deinococcus budaensis</name>
    <dbReference type="NCBI Taxonomy" id="1665626"/>
    <lineage>
        <taxon>Bacteria</taxon>
        <taxon>Thermotogati</taxon>
        <taxon>Deinococcota</taxon>
        <taxon>Deinococci</taxon>
        <taxon>Deinococcales</taxon>
        <taxon>Deinococcaceae</taxon>
        <taxon>Deinococcus</taxon>
    </lineage>
</organism>
<name>A0A7W8GG67_9DEIO</name>
<keyword evidence="3" id="KW-1185">Reference proteome</keyword>
<reference evidence="2 3" key="1">
    <citation type="submission" date="2020-08" db="EMBL/GenBank/DDBJ databases">
        <title>Genomic Encyclopedia of Type Strains, Phase IV (KMG-IV): sequencing the most valuable type-strain genomes for metagenomic binning, comparative biology and taxonomic classification.</title>
        <authorList>
            <person name="Goeker M."/>
        </authorList>
    </citation>
    <scope>NUCLEOTIDE SEQUENCE [LARGE SCALE GENOMIC DNA]</scope>
    <source>
        <strain evidence="2 3">DSM 101791</strain>
    </source>
</reference>
<keyword evidence="1" id="KW-0812">Transmembrane</keyword>
<sequence length="137" mass="15263">MSRLSWPRHVARWLLGLALIGAGTGHLTTLRGEFQAQVPEWVPLDKDFVVLASGVVEIGLGAALLALPRQRRTVGWVVAAFFVAIFPGNVSQYLTRTDAFGLNTDQARLTRLFFQPLLVLWALWSTGAWPKPRGERR</sequence>
<feature type="transmembrane region" description="Helical" evidence="1">
    <location>
        <begin position="112"/>
        <end position="129"/>
    </location>
</feature>
<dbReference type="PANTHER" id="PTHR36974">
    <property type="entry name" value="MEMBRANE PROTEIN-RELATED"/>
    <property type="match status" value="1"/>
</dbReference>
<dbReference type="EMBL" id="JACHFN010000008">
    <property type="protein sequence ID" value="MBB5234868.1"/>
    <property type="molecule type" value="Genomic_DNA"/>
</dbReference>
<gene>
    <name evidence="2" type="ORF">HNQ09_002311</name>
</gene>
<feature type="transmembrane region" description="Helical" evidence="1">
    <location>
        <begin position="48"/>
        <end position="67"/>
    </location>
</feature>
<dbReference type="RefSeq" id="WP_184029290.1">
    <property type="nucleotide sequence ID" value="NZ_JACHFN010000008.1"/>
</dbReference>
<keyword evidence="1" id="KW-1133">Transmembrane helix</keyword>
<accession>A0A7W8GG67</accession>
<dbReference type="AlphaFoldDB" id="A0A7W8GG67"/>